<gene>
    <name evidence="1" type="ORF">MAN_06480</name>
</gene>
<protein>
    <submittedName>
        <fullName evidence="1">Spo12-like protein</fullName>
    </submittedName>
</protein>
<dbReference type="InterPro" id="IPR007727">
    <property type="entry name" value="Spo12"/>
</dbReference>
<evidence type="ECO:0000313" key="1">
    <source>
        <dbReference type="EMBL" id="KID64306.1"/>
    </source>
</evidence>
<accession>A0A0B4FEN4</accession>
<feature type="non-terminal residue" evidence="1">
    <location>
        <position position="1"/>
    </location>
</feature>
<dbReference type="Proteomes" id="UP000031186">
    <property type="component" value="Unassembled WGS sequence"/>
</dbReference>
<comment type="caution">
    <text evidence="1">The sequence shown here is derived from an EMBL/GenBank/DDBJ whole genome shotgun (WGS) entry which is preliminary data.</text>
</comment>
<proteinExistence type="predicted"/>
<sequence length="98" mass="10696">MSAVLGDKDVNAVMDQQNAAKDVKSMEYHRQVFQSKMAAETTKQYVSPSDNIMSPCTAKINALRNKHASKAKPKSLFAQASVKKLNGENALGARSIQQ</sequence>
<dbReference type="VEuPathDB" id="FungiDB:MAN_06480"/>
<keyword evidence="2" id="KW-1185">Reference proteome</keyword>
<reference evidence="1 2" key="1">
    <citation type="journal article" date="2014" name="Proc. Natl. Acad. Sci. U.S.A.">
        <title>Trajectory and genomic determinants of fungal-pathogen speciation and host adaptation.</title>
        <authorList>
            <person name="Hu X."/>
            <person name="Xiao G."/>
            <person name="Zheng P."/>
            <person name="Shang Y."/>
            <person name="Su Y."/>
            <person name="Zhang X."/>
            <person name="Liu X."/>
            <person name="Zhan S."/>
            <person name="St Leger R.J."/>
            <person name="Wang C."/>
        </authorList>
    </citation>
    <scope>NUCLEOTIDE SEQUENCE [LARGE SCALE GENOMIC DNA]</scope>
    <source>
        <strain evidence="1 2">ARSEF 549</strain>
    </source>
</reference>
<evidence type="ECO:0000313" key="2">
    <source>
        <dbReference type="Proteomes" id="UP000031186"/>
    </source>
</evidence>
<dbReference type="EMBL" id="AZNF01000008">
    <property type="protein sequence ID" value="KID64306.1"/>
    <property type="molecule type" value="Genomic_DNA"/>
</dbReference>
<organism evidence="1 2">
    <name type="scientific">Metarhizium anisopliae (strain ARSEF 549)</name>
    <dbReference type="NCBI Taxonomy" id="3151832"/>
    <lineage>
        <taxon>Eukaryota</taxon>
        <taxon>Fungi</taxon>
        <taxon>Dikarya</taxon>
        <taxon>Ascomycota</taxon>
        <taxon>Pezizomycotina</taxon>
        <taxon>Sordariomycetes</taxon>
        <taxon>Hypocreomycetidae</taxon>
        <taxon>Hypocreales</taxon>
        <taxon>Clavicipitaceae</taxon>
        <taxon>Metarhizium</taxon>
    </lineage>
</organism>
<dbReference type="Pfam" id="PF05032">
    <property type="entry name" value="Spo12"/>
    <property type="match status" value="1"/>
</dbReference>
<dbReference type="OrthoDB" id="5578329at2759"/>
<dbReference type="AlphaFoldDB" id="A0A0B4FEN4"/>
<name>A0A0B4FEN4_METAF</name>
<dbReference type="HOGENOM" id="CLU_132226_2_0_1"/>